<dbReference type="EMBL" id="JAEKNQ010000062">
    <property type="protein sequence ID" value="MBJ7604620.1"/>
    <property type="molecule type" value="Genomic_DNA"/>
</dbReference>
<feature type="transmembrane region" description="Helical" evidence="1">
    <location>
        <begin position="93"/>
        <end position="119"/>
    </location>
</feature>
<gene>
    <name evidence="2" type="ORF">JF888_15810</name>
</gene>
<dbReference type="RefSeq" id="WP_338182547.1">
    <property type="nucleotide sequence ID" value="NZ_JAEKNQ010000062.1"/>
</dbReference>
<proteinExistence type="predicted"/>
<comment type="caution">
    <text evidence="2">The sequence shown here is derived from an EMBL/GenBank/DDBJ whole genome shotgun (WGS) entry which is preliminary data.</text>
</comment>
<organism evidence="2 3">
    <name type="scientific">Candidatus Dormiibacter inghamiae</name>
    <dbReference type="NCBI Taxonomy" id="3127013"/>
    <lineage>
        <taxon>Bacteria</taxon>
        <taxon>Bacillati</taxon>
        <taxon>Candidatus Dormiibacterota</taxon>
        <taxon>Candidatus Dormibacteria</taxon>
        <taxon>Candidatus Dormibacterales</taxon>
        <taxon>Candidatus Dormibacteraceae</taxon>
        <taxon>Candidatus Dormiibacter</taxon>
    </lineage>
</organism>
<keyword evidence="1" id="KW-0812">Transmembrane</keyword>
<keyword evidence="1" id="KW-1133">Transmembrane helix</keyword>
<evidence type="ECO:0000313" key="2">
    <source>
        <dbReference type="EMBL" id="MBJ7604620.1"/>
    </source>
</evidence>
<sequence>MATLYEIIAELRQAHRGPAATKTLDLAMSALGESNDNLRLALSRIDTNSLPTGGGPILEELAQRADAEGVADQLAPTSLDEERRSREGVDGSMLGIAALLGLSALIPLLLVAVVIVHAIRG</sequence>
<protein>
    <submittedName>
        <fullName evidence="2">Uncharacterized protein</fullName>
    </submittedName>
</protein>
<evidence type="ECO:0000256" key="1">
    <source>
        <dbReference type="SAM" id="Phobius"/>
    </source>
</evidence>
<dbReference type="Proteomes" id="UP000620075">
    <property type="component" value="Unassembled WGS sequence"/>
</dbReference>
<dbReference type="AlphaFoldDB" id="A0A934KM91"/>
<evidence type="ECO:0000313" key="3">
    <source>
        <dbReference type="Proteomes" id="UP000620075"/>
    </source>
</evidence>
<accession>A0A934KM91</accession>
<reference evidence="2 3" key="1">
    <citation type="submission" date="2020-10" db="EMBL/GenBank/DDBJ databases">
        <title>Ca. Dormibacterota MAGs.</title>
        <authorList>
            <person name="Montgomery K."/>
        </authorList>
    </citation>
    <scope>NUCLEOTIDE SEQUENCE [LARGE SCALE GENOMIC DNA]</scope>
    <source>
        <strain evidence="2">SC8811_S16_3</strain>
    </source>
</reference>
<keyword evidence="1" id="KW-0472">Membrane</keyword>
<name>A0A934KM91_9BACT</name>